<feature type="transmembrane region" description="Helical" evidence="3">
    <location>
        <begin position="56"/>
        <end position="80"/>
    </location>
</feature>
<comment type="similarity">
    <text evidence="1 2">Belongs to the BioY family.</text>
</comment>
<evidence type="ECO:0000256" key="2">
    <source>
        <dbReference type="PIRNR" id="PIRNR016661"/>
    </source>
</evidence>
<reference evidence="4" key="1">
    <citation type="journal article" date="2014" name="Int. J. Syst. Evol. Microbiol.">
        <title>Complete genome sequence of Corynebacterium casei LMG S-19264T (=DSM 44701T), isolated from a smear-ripened cheese.</title>
        <authorList>
            <consortium name="US DOE Joint Genome Institute (JGI-PGF)"/>
            <person name="Walter F."/>
            <person name="Albersmeier A."/>
            <person name="Kalinowski J."/>
            <person name="Ruckert C."/>
        </authorList>
    </citation>
    <scope>NUCLEOTIDE SEQUENCE</scope>
    <source>
        <strain evidence="4">CGMCC 1.16548</strain>
    </source>
</reference>
<evidence type="ECO:0000256" key="1">
    <source>
        <dbReference type="ARBA" id="ARBA00010692"/>
    </source>
</evidence>
<feature type="transmembrane region" description="Helical" evidence="3">
    <location>
        <begin position="136"/>
        <end position="157"/>
    </location>
</feature>
<sequence length="210" mass="21811">MSAVVPAAPRLVLADRVFPRTWVLDIVLVAAGAALTALLAQVIIPMYPVPITGQTLAVLLVGATLGWARGAASLGLYLVLGLVGLPVFAPQDDGSHLTGLAALAAPSFGYIIGFVFAAAAVGWLSERTWDRHVLKALATFVGGSVIVFAFGLPWLAAVTGGTFAQVLEWGLIRFIPGGIIKALIAAALLPLAWWGANRLAKHRESDVDAG</sequence>
<keyword evidence="3" id="KW-0812">Transmembrane</keyword>
<dbReference type="PANTHER" id="PTHR34295">
    <property type="entry name" value="BIOTIN TRANSPORTER BIOY"/>
    <property type="match status" value="1"/>
</dbReference>
<accession>A0A8J3M0H1</accession>
<dbReference type="AlphaFoldDB" id="A0A8J3M0H1"/>
<comment type="caution">
    <text evidence="4">The sequence shown here is derived from an EMBL/GenBank/DDBJ whole genome shotgun (WGS) entry which is preliminary data.</text>
</comment>
<dbReference type="Gene3D" id="1.10.1760.20">
    <property type="match status" value="1"/>
</dbReference>
<feature type="transmembrane region" description="Helical" evidence="3">
    <location>
        <begin position="100"/>
        <end position="124"/>
    </location>
</feature>
<evidence type="ECO:0000313" key="5">
    <source>
        <dbReference type="Proteomes" id="UP000617531"/>
    </source>
</evidence>
<name>A0A8J3M0H1_9MICO</name>
<evidence type="ECO:0000256" key="3">
    <source>
        <dbReference type="SAM" id="Phobius"/>
    </source>
</evidence>
<keyword evidence="3" id="KW-1133">Transmembrane helix</keyword>
<reference evidence="4" key="2">
    <citation type="submission" date="2020-09" db="EMBL/GenBank/DDBJ databases">
        <authorList>
            <person name="Sun Q."/>
            <person name="Zhou Y."/>
        </authorList>
    </citation>
    <scope>NUCLEOTIDE SEQUENCE</scope>
    <source>
        <strain evidence="4">CGMCC 1.16548</strain>
    </source>
</reference>
<keyword evidence="5" id="KW-1185">Reference proteome</keyword>
<proteinExistence type="inferred from homology"/>
<feature type="transmembrane region" description="Helical" evidence="3">
    <location>
        <begin position="22"/>
        <end position="44"/>
    </location>
</feature>
<dbReference type="Proteomes" id="UP000617531">
    <property type="component" value="Unassembled WGS sequence"/>
</dbReference>
<dbReference type="EMBL" id="BNAI01000001">
    <property type="protein sequence ID" value="GHF09369.1"/>
    <property type="molecule type" value="Genomic_DNA"/>
</dbReference>
<gene>
    <name evidence="4" type="ORF">GCM10011600_07970</name>
</gene>
<evidence type="ECO:0000313" key="4">
    <source>
        <dbReference type="EMBL" id="GHF09369.1"/>
    </source>
</evidence>
<dbReference type="PANTHER" id="PTHR34295:SF1">
    <property type="entry name" value="BIOTIN TRANSPORTER BIOY"/>
    <property type="match status" value="1"/>
</dbReference>
<dbReference type="InterPro" id="IPR003784">
    <property type="entry name" value="BioY"/>
</dbReference>
<comment type="subcellular location">
    <subcellularLocation>
        <location evidence="2">Cell membrane</location>
        <topology evidence="2">Multi-pass membrane protein</topology>
    </subcellularLocation>
</comment>
<dbReference type="GO" id="GO:0005886">
    <property type="term" value="C:plasma membrane"/>
    <property type="evidence" value="ECO:0007669"/>
    <property type="project" value="UniProtKB-SubCell"/>
</dbReference>
<protein>
    <recommendedName>
        <fullName evidence="2">Biotin transporter</fullName>
    </recommendedName>
</protein>
<feature type="transmembrane region" description="Helical" evidence="3">
    <location>
        <begin position="169"/>
        <end position="194"/>
    </location>
</feature>
<keyword evidence="2" id="KW-0813">Transport</keyword>
<dbReference type="Pfam" id="PF02632">
    <property type="entry name" value="BioY"/>
    <property type="match status" value="1"/>
</dbReference>
<keyword evidence="2" id="KW-1003">Cell membrane</keyword>
<keyword evidence="2 3" id="KW-0472">Membrane</keyword>
<organism evidence="4 5">
    <name type="scientific">Pseudolysinimonas yzui</name>
    <dbReference type="NCBI Taxonomy" id="2708254"/>
    <lineage>
        <taxon>Bacteria</taxon>
        <taxon>Bacillati</taxon>
        <taxon>Actinomycetota</taxon>
        <taxon>Actinomycetes</taxon>
        <taxon>Micrococcales</taxon>
        <taxon>Microbacteriaceae</taxon>
        <taxon>Pseudolysinimonas</taxon>
    </lineage>
</organism>
<dbReference type="RefSeq" id="WP_191282038.1">
    <property type="nucleotide sequence ID" value="NZ_BNAI01000001.1"/>
</dbReference>
<dbReference type="PIRSF" id="PIRSF016661">
    <property type="entry name" value="BioY"/>
    <property type="match status" value="1"/>
</dbReference>
<dbReference type="GO" id="GO:0015225">
    <property type="term" value="F:biotin transmembrane transporter activity"/>
    <property type="evidence" value="ECO:0007669"/>
    <property type="project" value="UniProtKB-UniRule"/>
</dbReference>